<keyword evidence="6 10" id="KW-0408">Iron</keyword>
<dbReference type="InterPro" id="IPR001199">
    <property type="entry name" value="Cyt_B5-like_heme/steroid-bd"/>
</dbReference>
<name>A0A8C2S263_CAPHI</name>
<dbReference type="PANTHER" id="PTHR19359:SF95">
    <property type="entry name" value="CYTOCHROME B5 TYPE B"/>
    <property type="match status" value="1"/>
</dbReference>
<evidence type="ECO:0000256" key="6">
    <source>
        <dbReference type="ARBA" id="ARBA00023004"/>
    </source>
</evidence>
<dbReference type="FunFam" id="3.10.120.10:FF:000002">
    <property type="entry name" value="Cytochrome b5 type B"/>
    <property type="match status" value="1"/>
</dbReference>
<sequence>MATVVASGGDGKEQGVETSVTYYRLEEVAKRNSSKDIWLVIHGRVYDVSRFLDEHPGGEEVLMEQAGGDATESFEDVGHSSDAREMLKQYYIGDVHPNDLKPGGGSKFRRFSGVFGCSLPLWKHLRRPSLAVSADSCGDSSSLSLEGGHSALSHCHAKQGTAWLREDQGHCSASPPLFLLARDLTGQEATQQPSVCPCKLLKKKFTPGLVSCDLAVE</sequence>
<dbReference type="Pfam" id="PF00173">
    <property type="entry name" value="Cyt-b5"/>
    <property type="match status" value="1"/>
</dbReference>
<dbReference type="GO" id="GO:0005741">
    <property type="term" value="C:mitochondrial outer membrane"/>
    <property type="evidence" value="ECO:0007669"/>
    <property type="project" value="TreeGrafter"/>
</dbReference>
<evidence type="ECO:0000256" key="7">
    <source>
        <dbReference type="ARBA" id="ARBA00023136"/>
    </source>
</evidence>
<dbReference type="PRINTS" id="PR00363">
    <property type="entry name" value="CYTOCHROMEB5"/>
</dbReference>
<accession>A0A8C2S263</accession>
<evidence type="ECO:0000313" key="12">
    <source>
        <dbReference type="Ensembl" id="ENSCHIP00010037301.1"/>
    </source>
</evidence>
<keyword evidence="7" id="KW-0472">Membrane</keyword>
<proteinExistence type="inferred from homology"/>
<keyword evidence="4 10" id="KW-0479">Metal-binding</keyword>
<dbReference type="PANTHER" id="PTHR19359">
    <property type="entry name" value="CYTOCHROME B5"/>
    <property type="match status" value="1"/>
</dbReference>
<dbReference type="GO" id="GO:0020037">
    <property type="term" value="F:heme binding"/>
    <property type="evidence" value="ECO:0007669"/>
    <property type="project" value="UniProtKB-UniRule"/>
</dbReference>
<evidence type="ECO:0000256" key="10">
    <source>
        <dbReference type="RuleBase" id="RU362121"/>
    </source>
</evidence>
<keyword evidence="5" id="KW-0249">Electron transport</keyword>
<evidence type="ECO:0000256" key="3">
    <source>
        <dbReference type="ARBA" id="ARBA00022692"/>
    </source>
</evidence>
<feature type="domain" description="Cytochrome b5 heme-binding" evidence="11">
    <location>
        <begin position="20"/>
        <end position="96"/>
    </location>
</feature>
<keyword evidence="2 10" id="KW-0349">Heme</keyword>
<evidence type="ECO:0000256" key="4">
    <source>
        <dbReference type="ARBA" id="ARBA00022723"/>
    </source>
</evidence>
<reference evidence="12" key="2">
    <citation type="submission" date="2025-08" db="UniProtKB">
        <authorList>
            <consortium name="Ensembl"/>
        </authorList>
    </citation>
    <scope>IDENTIFICATION</scope>
</reference>
<dbReference type="PROSITE" id="PS00191">
    <property type="entry name" value="CYTOCHROME_B5_1"/>
    <property type="match status" value="1"/>
</dbReference>
<keyword evidence="3" id="KW-0812">Transmembrane</keyword>
<reference evidence="12" key="1">
    <citation type="submission" date="2019-03" db="EMBL/GenBank/DDBJ databases">
        <title>Genome sequencing and reference-guided assembly of Black Bengal Goat (Capra hircus).</title>
        <authorList>
            <person name="Siddiki A.Z."/>
            <person name="Baten A."/>
            <person name="Billah M."/>
            <person name="Alam M.A.U."/>
            <person name="Shawrob K.S.M."/>
            <person name="Saha S."/>
            <person name="Chowdhury M."/>
            <person name="Rahman A.H."/>
            <person name="Stear M."/>
            <person name="Miah G."/>
            <person name="Das G.B."/>
            <person name="Hossain M.M."/>
            <person name="Kumkum M."/>
            <person name="Islam M.S."/>
            <person name="Mollah A.M."/>
            <person name="Ahsan A."/>
            <person name="Tusar F."/>
            <person name="Khan M.K.I."/>
        </authorList>
    </citation>
    <scope>NUCLEOTIDE SEQUENCE [LARGE SCALE GENOMIC DNA]</scope>
</reference>
<evidence type="ECO:0000256" key="5">
    <source>
        <dbReference type="ARBA" id="ARBA00022982"/>
    </source>
</evidence>
<evidence type="ECO:0000256" key="9">
    <source>
        <dbReference type="ARBA" id="ARBA00039806"/>
    </source>
</evidence>
<dbReference type="SMART" id="SM01117">
    <property type="entry name" value="Cyt-b5"/>
    <property type="match status" value="1"/>
</dbReference>
<dbReference type="Ensembl" id="ENSCHIT00010052354.1">
    <property type="protein sequence ID" value="ENSCHIP00010037301.1"/>
    <property type="gene ID" value="ENSCHIG00010027748.1"/>
</dbReference>
<dbReference type="SUPFAM" id="SSF55856">
    <property type="entry name" value="Cytochrome b5-like heme/steroid binding domain"/>
    <property type="match status" value="1"/>
</dbReference>
<dbReference type="PROSITE" id="PS50255">
    <property type="entry name" value="CYTOCHROME_B5_2"/>
    <property type="match status" value="1"/>
</dbReference>
<evidence type="ECO:0000259" key="11">
    <source>
        <dbReference type="PROSITE" id="PS50255"/>
    </source>
</evidence>
<dbReference type="GO" id="GO:0046872">
    <property type="term" value="F:metal ion binding"/>
    <property type="evidence" value="ECO:0007669"/>
    <property type="project" value="UniProtKB-UniRule"/>
</dbReference>
<comment type="subcellular location">
    <subcellularLocation>
        <location evidence="1">Membrane</location>
    </subcellularLocation>
</comment>
<evidence type="ECO:0000256" key="2">
    <source>
        <dbReference type="ARBA" id="ARBA00022617"/>
    </source>
</evidence>
<dbReference type="Gene3D" id="3.10.120.10">
    <property type="entry name" value="Cytochrome b5-like heme/steroid binding domain"/>
    <property type="match status" value="1"/>
</dbReference>
<dbReference type="InterPro" id="IPR050668">
    <property type="entry name" value="Cytochrome_b5"/>
</dbReference>
<dbReference type="InterPro" id="IPR018506">
    <property type="entry name" value="Cyt_B5_heme-BS"/>
</dbReference>
<evidence type="ECO:0000256" key="1">
    <source>
        <dbReference type="ARBA" id="ARBA00004370"/>
    </source>
</evidence>
<dbReference type="InterPro" id="IPR036400">
    <property type="entry name" value="Cyt_B5-like_heme/steroid_sf"/>
</dbReference>
<dbReference type="AlphaFoldDB" id="A0A8C2S263"/>
<evidence type="ECO:0000256" key="8">
    <source>
        <dbReference type="ARBA" id="ARBA00038168"/>
    </source>
</evidence>
<protein>
    <recommendedName>
        <fullName evidence="9">Cytochrome b5</fullName>
    </recommendedName>
</protein>
<keyword evidence="5" id="KW-0813">Transport</keyword>
<organism evidence="12">
    <name type="scientific">Capra hircus</name>
    <name type="common">Goat</name>
    <dbReference type="NCBI Taxonomy" id="9925"/>
    <lineage>
        <taxon>Eukaryota</taxon>
        <taxon>Metazoa</taxon>
        <taxon>Chordata</taxon>
        <taxon>Craniata</taxon>
        <taxon>Vertebrata</taxon>
        <taxon>Euteleostomi</taxon>
        <taxon>Mammalia</taxon>
        <taxon>Eutheria</taxon>
        <taxon>Laurasiatheria</taxon>
        <taxon>Artiodactyla</taxon>
        <taxon>Ruminantia</taxon>
        <taxon>Pecora</taxon>
        <taxon>Bovidae</taxon>
        <taxon>Caprinae</taxon>
        <taxon>Capra</taxon>
    </lineage>
</organism>
<comment type="similarity">
    <text evidence="8 10">Belongs to the cytochrome b5 family.</text>
</comment>